<protein>
    <recommendedName>
        <fullName evidence="3 15">DNA ligase</fullName>
        <ecNumber evidence="2 15">6.5.1.2</ecNumber>
    </recommendedName>
    <alternativeName>
        <fullName evidence="15">Polydeoxyribonucleotide synthase [NAD(+)]</fullName>
    </alternativeName>
</protein>
<dbReference type="SUPFAM" id="SSF47781">
    <property type="entry name" value="RuvA domain 2-like"/>
    <property type="match status" value="1"/>
</dbReference>
<comment type="cofactor">
    <cofactor evidence="15">
        <name>Mg(2+)</name>
        <dbReference type="ChEBI" id="CHEBI:18420"/>
    </cofactor>
    <cofactor evidence="15">
        <name>Mn(2+)</name>
        <dbReference type="ChEBI" id="CHEBI:29035"/>
    </cofactor>
</comment>
<dbReference type="InterPro" id="IPR001679">
    <property type="entry name" value="DNA_ligase"/>
</dbReference>
<dbReference type="PANTHER" id="PTHR23389:SF9">
    <property type="entry name" value="DNA LIGASE"/>
    <property type="match status" value="1"/>
</dbReference>
<dbReference type="CDD" id="cd17748">
    <property type="entry name" value="BRCT_DNA_ligase_like"/>
    <property type="match status" value="1"/>
</dbReference>
<keyword evidence="6 15" id="KW-0479">Metal-binding</keyword>
<dbReference type="STRING" id="679936.Sulac_2663"/>
<dbReference type="Pfam" id="PF14520">
    <property type="entry name" value="HHH_5"/>
    <property type="match status" value="1"/>
</dbReference>
<organism evidence="18 19">
    <name type="scientific">Sulfobacillus acidophilus (strain ATCC 700253 / DSM 10332 / NAL)</name>
    <dbReference type="NCBI Taxonomy" id="679936"/>
    <lineage>
        <taxon>Bacteria</taxon>
        <taxon>Bacillati</taxon>
        <taxon>Bacillota</taxon>
        <taxon>Clostridia</taxon>
        <taxon>Eubacteriales</taxon>
        <taxon>Clostridiales Family XVII. Incertae Sedis</taxon>
        <taxon>Sulfobacillus</taxon>
    </lineage>
</organism>
<gene>
    <name evidence="15" type="primary">ligA</name>
    <name evidence="18" type="ordered locus">Sulac_2663</name>
</gene>
<feature type="binding site" evidence="15">
    <location>
        <position position="312"/>
    </location>
    <ligand>
        <name>NAD(+)</name>
        <dbReference type="ChEBI" id="CHEBI:57540"/>
    </ligand>
</feature>
<dbReference type="PROSITE" id="PS01056">
    <property type="entry name" value="DNA_LIGASE_N2"/>
    <property type="match status" value="1"/>
</dbReference>
<dbReference type="Pfam" id="PF22745">
    <property type="entry name" value="Nlig-Ia"/>
    <property type="match status" value="1"/>
</dbReference>
<dbReference type="SMART" id="SM00278">
    <property type="entry name" value="HhH1"/>
    <property type="match status" value="4"/>
</dbReference>
<reference evidence="18 19" key="2">
    <citation type="journal article" date="2012" name="Stand. Genomic Sci.">
        <title>Complete genome sequence of the moderately thermophilic mineral-sulfide-oxidizing firmicute Sulfobacillus acidophilus type strain (NAL(T)).</title>
        <authorList>
            <person name="Anderson I."/>
            <person name="Chertkov O."/>
            <person name="Chen A."/>
            <person name="Saunders E."/>
            <person name="Lapidus A."/>
            <person name="Nolan M."/>
            <person name="Lucas S."/>
            <person name="Hammon N."/>
            <person name="Deshpande S."/>
            <person name="Cheng J.F."/>
            <person name="Han C."/>
            <person name="Tapia R."/>
            <person name="Goodwin L.A."/>
            <person name="Pitluck S."/>
            <person name="Liolios K."/>
            <person name="Pagani I."/>
            <person name="Ivanova N."/>
            <person name="Mikhailova N."/>
            <person name="Pati A."/>
            <person name="Palaniappan K."/>
            <person name="Land M."/>
            <person name="Pan C."/>
            <person name="Rohde M."/>
            <person name="Pukall R."/>
            <person name="Goker M."/>
            <person name="Detter J.C."/>
            <person name="Woyke T."/>
            <person name="Bristow J."/>
            <person name="Eisen J.A."/>
            <person name="Markowitz V."/>
            <person name="Hugenholtz P."/>
            <person name="Kyrpides N.C."/>
            <person name="Klenk H.P."/>
            <person name="Mavromatis K."/>
        </authorList>
    </citation>
    <scope>NUCLEOTIDE SEQUENCE [LARGE SCALE GENOMIC DNA]</scope>
    <source>
        <strain evidence="19">ATCC 700253 / DSM 10332 / NAL</strain>
    </source>
</reference>
<feature type="binding site" evidence="15">
    <location>
        <begin position="83"/>
        <end position="84"/>
    </location>
    <ligand>
        <name>NAD(+)</name>
        <dbReference type="ChEBI" id="CHEBI:57540"/>
    </ligand>
</feature>
<sequence length="676" mass="76289">MTSEEAREHIRRLRETIRRHNRLYYEEDRPEITDAEYDQLVNELARLEAEFPEWQDPSSPTQTVGGDVAPEFSTVVFTKPVLSLTNIHSLDEFDDFSRRLQEWVGGDALAFTAELKIDGLSVILDYQKGQLVRAATRGNGEQGEDVTANVRQIAAIPQTLKVPITGQFRGEVYMPLPVFRTLNQKREEDGLPRFANPRNAAAGSLRQLDPAITRSRRLSAWIYEIRELSEGPVIERQSEALTRLAEWGFPVEPHWTRCETRAEVEAFVAHWQAHRDELDFDIDGLVLKLDRIDWQERIGNTQKAPRWAVAYKFPPEEALTVVKAIVLSVGRTGVLTPTAELEPVWLAGTRVSRASLHNEDIIRTLDVRVGDHVYVRKAGEIIPEVVRVERTLRPADTVPFRFPRHCPACGAEVVRLPDEAAHRCTGGLTCPAQLRERLIHFASRGAMDIEGLGEKTVDLLLEHGRIRSVPDIYALTLDDLLSLPRFQHTSAQKLLDAIAQSRQRPLSRLLFALGIRFVGEKAAQVLARHFGHLDRVVAATREELLAVPDVGERTAESILAFFREPHNQAVIHRLRELGVNFEEPIDQGAERPWTGQTFVLTGTLSQLSRKAAEERIVALGGTVTGQVSQKTNWVVVGEKPGSKFVRAQQLGIPILTEQEFLQWLANPDAEWAKRQR</sequence>
<feature type="binding site" evidence="15">
    <location>
        <position position="171"/>
    </location>
    <ligand>
        <name>NAD(+)</name>
        <dbReference type="ChEBI" id="CHEBI:57540"/>
    </ligand>
</feature>
<feature type="binding site" evidence="15">
    <location>
        <position position="137"/>
    </location>
    <ligand>
        <name>NAD(+)</name>
        <dbReference type="ChEBI" id="CHEBI:57540"/>
    </ligand>
</feature>
<evidence type="ECO:0000256" key="13">
    <source>
        <dbReference type="ARBA" id="ARBA00034005"/>
    </source>
</evidence>
<dbReference type="HOGENOM" id="CLU_007764_2_1_9"/>
<name>G8TXC3_SULAD</name>
<dbReference type="InterPro" id="IPR033136">
    <property type="entry name" value="DNA_ligase_CS"/>
</dbReference>
<dbReference type="SMART" id="SM00292">
    <property type="entry name" value="BRCT"/>
    <property type="match status" value="1"/>
</dbReference>
<evidence type="ECO:0000256" key="3">
    <source>
        <dbReference type="ARBA" id="ARBA00013308"/>
    </source>
</evidence>
<dbReference type="InterPro" id="IPR041663">
    <property type="entry name" value="DisA/LigA_HHH"/>
</dbReference>
<dbReference type="GO" id="GO:0006281">
    <property type="term" value="P:DNA repair"/>
    <property type="evidence" value="ECO:0007669"/>
    <property type="project" value="UniProtKB-KW"/>
</dbReference>
<dbReference type="InterPro" id="IPR004149">
    <property type="entry name" value="Znf_DNAligase_C4"/>
</dbReference>
<dbReference type="CDD" id="cd00114">
    <property type="entry name" value="LIGANc"/>
    <property type="match status" value="1"/>
</dbReference>
<dbReference type="HAMAP" id="MF_01588">
    <property type="entry name" value="DNA_ligase_A"/>
    <property type="match status" value="1"/>
</dbReference>
<evidence type="ECO:0000256" key="14">
    <source>
        <dbReference type="ARBA" id="ARBA00060881"/>
    </source>
</evidence>
<dbReference type="InterPro" id="IPR001357">
    <property type="entry name" value="BRCT_dom"/>
</dbReference>
<evidence type="ECO:0000256" key="1">
    <source>
        <dbReference type="ARBA" id="ARBA00004067"/>
    </source>
</evidence>
<dbReference type="KEGG" id="sap:Sulac_2663"/>
<dbReference type="PIRSF" id="PIRSF001604">
    <property type="entry name" value="LigA"/>
    <property type="match status" value="1"/>
</dbReference>
<dbReference type="Gene3D" id="1.10.287.610">
    <property type="entry name" value="Helix hairpin bin"/>
    <property type="match status" value="1"/>
</dbReference>
<dbReference type="InterPro" id="IPR013840">
    <property type="entry name" value="DNAligase_N"/>
</dbReference>
<keyword evidence="9 15" id="KW-0460">Magnesium</keyword>
<dbReference type="Gene3D" id="6.20.10.30">
    <property type="match status" value="1"/>
</dbReference>
<dbReference type="GO" id="GO:0006260">
    <property type="term" value="P:DNA replication"/>
    <property type="evidence" value="ECO:0007669"/>
    <property type="project" value="UniProtKB-KW"/>
</dbReference>
<evidence type="ECO:0000256" key="8">
    <source>
        <dbReference type="ARBA" id="ARBA00022833"/>
    </source>
</evidence>
<dbReference type="Gene3D" id="1.10.150.20">
    <property type="entry name" value="5' to 3' exonuclease, C-terminal subdomain"/>
    <property type="match status" value="2"/>
</dbReference>
<evidence type="ECO:0000256" key="12">
    <source>
        <dbReference type="ARBA" id="ARBA00023211"/>
    </source>
</evidence>
<dbReference type="InterPro" id="IPR013839">
    <property type="entry name" value="DNAligase_adenylation"/>
</dbReference>
<dbReference type="Pfam" id="PF03120">
    <property type="entry name" value="OB_DNA_ligase"/>
    <property type="match status" value="1"/>
</dbReference>
<evidence type="ECO:0000256" key="11">
    <source>
        <dbReference type="ARBA" id="ARBA00023204"/>
    </source>
</evidence>
<keyword evidence="10 15" id="KW-0520">NAD</keyword>
<dbReference type="FunFam" id="1.10.150.20:FF:000007">
    <property type="entry name" value="DNA ligase"/>
    <property type="match status" value="1"/>
</dbReference>
<dbReference type="InterPro" id="IPR036420">
    <property type="entry name" value="BRCT_dom_sf"/>
</dbReference>
<evidence type="ECO:0000256" key="6">
    <source>
        <dbReference type="ARBA" id="ARBA00022723"/>
    </source>
</evidence>
<dbReference type="SMART" id="SM00532">
    <property type="entry name" value="LIGANc"/>
    <property type="match status" value="1"/>
</dbReference>
<dbReference type="NCBIfam" id="NF005932">
    <property type="entry name" value="PRK07956.1"/>
    <property type="match status" value="1"/>
</dbReference>
<evidence type="ECO:0000256" key="7">
    <source>
        <dbReference type="ARBA" id="ARBA00022763"/>
    </source>
</evidence>
<dbReference type="InterPro" id="IPR012340">
    <property type="entry name" value="NA-bd_OB-fold"/>
</dbReference>
<dbReference type="Pfam" id="PF00533">
    <property type="entry name" value="BRCT"/>
    <property type="match status" value="1"/>
</dbReference>
<dbReference type="NCBIfam" id="TIGR00575">
    <property type="entry name" value="dnlj"/>
    <property type="match status" value="1"/>
</dbReference>
<dbReference type="GO" id="GO:0003911">
    <property type="term" value="F:DNA ligase (NAD+) activity"/>
    <property type="evidence" value="ECO:0007669"/>
    <property type="project" value="UniProtKB-UniRule"/>
</dbReference>
<feature type="domain" description="BRCT" evidence="17">
    <location>
        <begin position="588"/>
        <end position="662"/>
    </location>
</feature>
<dbReference type="InterPro" id="IPR004150">
    <property type="entry name" value="NAD_DNA_ligase_OB"/>
</dbReference>
<dbReference type="PATRIC" id="fig|679936.5.peg.2756"/>
<evidence type="ECO:0000256" key="15">
    <source>
        <dbReference type="HAMAP-Rule" id="MF_01588"/>
    </source>
</evidence>
<keyword evidence="5 15" id="KW-0235">DNA replication</keyword>
<evidence type="ECO:0000256" key="4">
    <source>
        <dbReference type="ARBA" id="ARBA00022598"/>
    </source>
</evidence>
<dbReference type="InterPro" id="IPR010994">
    <property type="entry name" value="RuvA_2-like"/>
</dbReference>
<feature type="binding site" evidence="15">
    <location>
        <position position="409"/>
    </location>
    <ligand>
        <name>Zn(2+)</name>
        <dbReference type="ChEBI" id="CHEBI:29105"/>
    </ligand>
</feature>
<dbReference type="GO" id="GO:0003677">
    <property type="term" value="F:DNA binding"/>
    <property type="evidence" value="ECO:0007669"/>
    <property type="project" value="InterPro"/>
</dbReference>
<keyword evidence="19" id="KW-1185">Reference proteome</keyword>
<comment type="caution">
    <text evidence="15">Lacks conserved residue(s) required for the propagation of feature annotation.</text>
</comment>
<dbReference type="GO" id="GO:0005829">
    <property type="term" value="C:cytosol"/>
    <property type="evidence" value="ECO:0007669"/>
    <property type="project" value="TreeGrafter"/>
</dbReference>
<evidence type="ECO:0000256" key="9">
    <source>
        <dbReference type="ARBA" id="ARBA00022842"/>
    </source>
</evidence>
<dbReference type="EC" id="6.5.1.2" evidence="2 15"/>
<evidence type="ECO:0000259" key="17">
    <source>
        <dbReference type="PROSITE" id="PS50172"/>
    </source>
</evidence>
<evidence type="ECO:0000256" key="5">
    <source>
        <dbReference type="ARBA" id="ARBA00022705"/>
    </source>
</evidence>
<dbReference type="Gene3D" id="2.40.50.140">
    <property type="entry name" value="Nucleic acid-binding proteins"/>
    <property type="match status" value="1"/>
</dbReference>
<dbReference type="FunFam" id="3.30.470.30:FF:000001">
    <property type="entry name" value="DNA ligase"/>
    <property type="match status" value="1"/>
</dbReference>
<dbReference type="InterPro" id="IPR003583">
    <property type="entry name" value="Hlx-hairpin-Hlx_DNA-bd_motif"/>
</dbReference>
<feature type="binding site" evidence="15">
    <location>
        <position position="114"/>
    </location>
    <ligand>
        <name>NAD(+)</name>
        <dbReference type="ChEBI" id="CHEBI:57540"/>
    </ligand>
</feature>
<accession>G8TXC3</accession>
<dbReference type="SUPFAM" id="SSF52113">
    <property type="entry name" value="BRCT domain"/>
    <property type="match status" value="1"/>
</dbReference>
<dbReference type="Proteomes" id="UP000005439">
    <property type="component" value="Chromosome"/>
</dbReference>
<dbReference type="FunFam" id="2.40.50.140:FF:000012">
    <property type="entry name" value="DNA ligase"/>
    <property type="match status" value="1"/>
</dbReference>
<dbReference type="AlphaFoldDB" id="G8TXC3"/>
<feature type="binding site" evidence="15">
    <location>
        <begin position="34"/>
        <end position="38"/>
    </location>
    <ligand>
        <name>NAD(+)</name>
        <dbReference type="ChEBI" id="CHEBI:57540"/>
    </ligand>
</feature>
<comment type="function">
    <text evidence="1 15">DNA ligase that catalyzes the formation of phosphodiester linkages between 5'-phosphoryl and 3'-hydroxyl groups in double-stranded DNA using NAD as a coenzyme and as the energy source for the reaction. It is essential for DNA replication and repair of damaged DNA.</text>
</comment>
<comment type="catalytic activity">
    <reaction evidence="13 15 16">
        <text>NAD(+) + (deoxyribonucleotide)n-3'-hydroxyl + 5'-phospho-(deoxyribonucleotide)m = (deoxyribonucleotide)n+m + AMP + beta-nicotinamide D-nucleotide.</text>
        <dbReference type="EC" id="6.5.1.2"/>
    </reaction>
</comment>
<feature type="binding site" evidence="15">
    <location>
        <position position="406"/>
    </location>
    <ligand>
        <name>Zn(2+)</name>
        <dbReference type="ChEBI" id="CHEBI:29105"/>
    </ligand>
</feature>
<dbReference type="EMBL" id="CP003179">
    <property type="protein sequence ID" value="AEW06125.1"/>
    <property type="molecule type" value="Genomic_DNA"/>
</dbReference>
<proteinExistence type="inferred from homology"/>
<dbReference type="Gene3D" id="3.40.50.10190">
    <property type="entry name" value="BRCT domain"/>
    <property type="match status" value="1"/>
</dbReference>
<keyword evidence="7 15" id="KW-0227">DNA damage</keyword>
<dbReference type="SUPFAM" id="SSF56091">
    <property type="entry name" value="DNA ligase/mRNA capping enzyme, catalytic domain"/>
    <property type="match status" value="1"/>
</dbReference>
<dbReference type="PROSITE" id="PS01055">
    <property type="entry name" value="DNA_LIGASE_N1"/>
    <property type="match status" value="1"/>
</dbReference>
<evidence type="ECO:0000313" key="19">
    <source>
        <dbReference type="Proteomes" id="UP000005439"/>
    </source>
</evidence>
<evidence type="ECO:0000256" key="2">
    <source>
        <dbReference type="ARBA" id="ARBA00012722"/>
    </source>
</evidence>
<feature type="binding site" evidence="15">
    <location>
        <position position="430"/>
    </location>
    <ligand>
        <name>Zn(2+)</name>
        <dbReference type="ChEBI" id="CHEBI:29105"/>
    </ligand>
</feature>
<dbReference type="SUPFAM" id="SSF50249">
    <property type="entry name" value="Nucleic acid-binding proteins"/>
    <property type="match status" value="1"/>
</dbReference>
<keyword evidence="4 15" id="KW-0436">Ligase</keyword>
<dbReference type="PANTHER" id="PTHR23389">
    <property type="entry name" value="CHROMOSOME TRANSMISSION FIDELITY FACTOR 18"/>
    <property type="match status" value="1"/>
</dbReference>
<keyword evidence="8 15" id="KW-0862">Zinc</keyword>
<dbReference type="Pfam" id="PF03119">
    <property type="entry name" value="DNA_ligase_ZBD"/>
    <property type="match status" value="1"/>
</dbReference>
<feature type="active site" description="N6-AMP-lysine intermediate" evidence="15">
    <location>
        <position position="116"/>
    </location>
</feature>
<dbReference type="GO" id="GO:0046872">
    <property type="term" value="F:metal ion binding"/>
    <property type="evidence" value="ECO:0007669"/>
    <property type="project" value="UniProtKB-KW"/>
</dbReference>
<dbReference type="Pfam" id="PF01653">
    <property type="entry name" value="DNA_ligase_aden"/>
    <property type="match status" value="1"/>
</dbReference>
<dbReference type="Gene3D" id="3.30.470.30">
    <property type="entry name" value="DNA ligase/mRNA capping enzyme"/>
    <property type="match status" value="1"/>
</dbReference>
<evidence type="ECO:0000256" key="16">
    <source>
        <dbReference type="RuleBase" id="RU000618"/>
    </source>
</evidence>
<dbReference type="InterPro" id="IPR018239">
    <property type="entry name" value="DNA_ligase_AS"/>
</dbReference>
<reference evidence="19" key="1">
    <citation type="submission" date="2011-12" db="EMBL/GenBank/DDBJ databases">
        <title>The complete genome of chromosome of Sulfobacillus acidophilus DSM 10332.</title>
        <authorList>
            <person name="Lucas S."/>
            <person name="Han J."/>
            <person name="Lapidus A."/>
            <person name="Bruce D."/>
            <person name="Goodwin L."/>
            <person name="Pitluck S."/>
            <person name="Peters L."/>
            <person name="Kyrpides N."/>
            <person name="Mavromatis K."/>
            <person name="Ivanova N."/>
            <person name="Mikhailova N."/>
            <person name="Chertkov O."/>
            <person name="Saunders E."/>
            <person name="Detter J.C."/>
            <person name="Tapia R."/>
            <person name="Han C."/>
            <person name="Land M."/>
            <person name="Hauser L."/>
            <person name="Markowitz V."/>
            <person name="Cheng J.-F."/>
            <person name="Hugenholtz P."/>
            <person name="Woyke T."/>
            <person name="Wu D."/>
            <person name="Pukall R."/>
            <person name="Gehrich-Schroeter G."/>
            <person name="Schneider S."/>
            <person name="Klenk H.-P."/>
            <person name="Eisen J.A."/>
        </authorList>
    </citation>
    <scope>NUCLEOTIDE SEQUENCE [LARGE SCALE GENOMIC DNA]</scope>
    <source>
        <strain evidence="19">ATCC 700253 / DSM 10332 / NAL</strain>
    </source>
</reference>
<keyword evidence="12 15" id="KW-0464">Manganese</keyword>
<keyword evidence="11 15" id="KW-0234">DNA repair</keyword>
<dbReference type="FunFam" id="1.10.150.20:FF:000006">
    <property type="entry name" value="DNA ligase"/>
    <property type="match status" value="1"/>
</dbReference>
<dbReference type="PROSITE" id="PS50172">
    <property type="entry name" value="BRCT"/>
    <property type="match status" value="1"/>
</dbReference>
<evidence type="ECO:0000256" key="10">
    <source>
        <dbReference type="ARBA" id="ARBA00023027"/>
    </source>
</evidence>
<dbReference type="Pfam" id="PF12826">
    <property type="entry name" value="HHH_2"/>
    <property type="match status" value="1"/>
</dbReference>
<feature type="binding site" evidence="15">
    <location>
        <position position="288"/>
    </location>
    <ligand>
        <name>NAD(+)</name>
        <dbReference type="ChEBI" id="CHEBI:57540"/>
    </ligand>
</feature>
<comment type="similarity">
    <text evidence="14 15">Belongs to the NAD-dependent DNA ligase family. LigA subfamily.</text>
</comment>
<evidence type="ECO:0000313" key="18">
    <source>
        <dbReference type="EMBL" id="AEW06125.1"/>
    </source>
</evidence>